<evidence type="ECO:0000259" key="2">
    <source>
        <dbReference type="Pfam" id="PF01738"/>
    </source>
</evidence>
<accession>A0A944MBE6</accession>
<keyword evidence="1" id="KW-0732">Signal</keyword>
<dbReference type="InterPro" id="IPR050261">
    <property type="entry name" value="FrsA_esterase"/>
</dbReference>
<dbReference type="EMBL" id="JAHHGM010000023">
    <property type="protein sequence ID" value="MBT2990876.1"/>
    <property type="molecule type" value="Genomic_DNA"/>
</dbReference>
<name>A0A944MBE6_9GAMM</name>
<keyword evidence="3" id="KW-0378">Hydrolase</keyword>
<evidence type="ECO:0000313" key="4">
    <source>
        <dbReference type="Proteomes" id="UP000770889"/>
    </source>
</evidence>
<sequence>MRVITRAVFFCCICLLTVLMLSSTHGQTTTKSTAPAIASDTVVGRMLEAPVNTRPLSEKFWWDEAWYDNGVLQAPVNYDVIERKVVYVNPSDNTEVPAIVYRPKQPGKYPGVLFQHGRRGLDELVQRLPRRMAARGFVVLAPDVYSARFIDKLPIAHMVETEGDTNAGVDYLLAQPDVSTSKICLYSHTRGGYYALQVAVKFNRQNQEVACYVSFYPHWQNPNAEEPMQVYRYAVEADSLEIPTMILIGEYEQYQRRRSIETAVKSMKEAGKNVHLIIYPGVGRGFDFRPERVRTFADDLATKDATMRVAEFMRRHLSSWEK</sequence>
<gene>
    <name evidence="3" type="ORF">KME65_18105</name>
</gene>
<dbReference type="InterPro" id="IPR029058">
    <property type="entry name" value="AB_hydrolase_fold"/>
</dbReference>
<dbReference type="Gene3D" id="3.40.50.1820">
    <property type="entry name" value="alpha/beta hydrolase"/>
    <property type="match status" value="1"/>
</dbReference>
<feature type="domain" description="Dienelactone hydrolase" evidence="2">
    <location>
        <begin position="97"/>
        <end position="316"/>
    </location>
</feature>
<dbReference type="AlphaFoldDB" id="A0A944MBE6"/>
<dbReference type="GO" id="GO:0016787">
    <property type="term" value="F:hydrolase activity"/>
    <property type="evidence" value="ECO:0007669"/>
    <property type="project" value="UniProtKB-KW"/>
</dbReference>
<evidence type="ECO:0000313" key="3">
    <source>
        <dbReference type="EMBL" id="MBT2990876.1"/>
    </source>
</evidence>
<protein>
    <submittedName>
        <fullName evidence="3">Dienelactone hydrolase family protein</fullName>
    </submittedName>
</protein>
<dbReference type="PANTHER" id="PTHR22946">
    <property type="entry name" value="DIENELACTONE HYDROLASE DOMAIN-CONTAINING PROTEIN-RELATED"/>
    <property type="match status" value="1"/>
</dbReference>
<feature type="chain" id="PRO_5037464247" evidence="1">
    <location>
        <begin position="27"/>
        <end position="322"/>
    </location>
</feature>
<evidence type="ECO:0000256" key="1">
    <source>
        <dbReference type="SAM" id="SignalP"/>
    </source>
</evidence>
<proteinExistence type="predicted"/>
<reference evidence="3 4" key="1">
    <citation type="submission" date="2021-05" db="EMBL/GenBank/DDBJ databases">
        <title>Genetic and Functional Diversity in Clade A Lucinid endosymbionts from the Bahamas.</title>
        <authorList>
            <person name="Giani N.M."/>
            <person name="Engel A.S."/>
            <person name="Campbell B.J."/>
        </authorList>
    </citation>
    <scope>NUCLEOTIDE SEQUENCE [LARGE SCALE GENOMIC DNA]</scope>
    <source>
        <strain evidence="3">LUC16012Gg_MoonRockCtena</strain>
    </source>
</reference>
<feature type="signal peptide" evidence="1">
    <location>
        <begin position="1"/>
        <end position="26"/>
    </location>
</feature>
<dbReference type="SUPFAM" id="SSF53474">
    <property type="entry name" value="alpha/beta-Hydrolases"/>
    <property type="match status" value="1"/>
</dbReference>
<organism evidence="3 4">
    <name type="scientific">Candidatus Thiodiazotropha taylori</name>
    <dbReference type="NCBI Taxonomy" id="2792791"/>
    <lineage>
        <taxon>Bacteria</taxon>
        <taxon>Pseudomonadati</taxon>
        <taxon>Pseudomonadota</taxon>
        <taxon>Gammaproteobacteria</taxon>
        <taxon>Chromatiales</taxon>
        <taxon>Sedimenticolaceae</taxon>
        <taxon>Candidatus Thiodiazotropha</taxon>
    </lineage>
</organism>
<dbReference type="Pfam" id="PF01738">
    <property type="entry name" value="DLH"/>
    <property type="match status" value="1"/>
</dbReference>
<comment type="caution">
    <text evidence="3">The sequence shown here is derived from an EMBL/GenBank/DDBJ whole genome shotgun (WGS) entry which is preliminary data.</text>
</comment>
<dbReference type="InterPro" id="IPR002925">
    <property type="entry name" value="Dienelactn_hydro"/>
</dbReference>
<dbReference type="Proteomes" id="UP000770889">
    <property type="component" value="Unassembled WGS sequence"/>
</dbReference>